<reference evidence="1" key="2">
    <citation type="submission" date="2021-02" db="EMBL/GenBank/DDBJ databases">
        <authorList>
            <person name="Kimball J.A."/>
            <person name="Haas M.W."/>
            <person name="Macchietto M."/>
            <person name="Kono T."/>
            <person name="Duquette J."/>
            <person name="Shao M."/>
        </authorList>
    </citation>
    <scope>NUCLEOTIDE SEQUENCE</scope>
    <source>
        <tissue evidence="1">Fresh leaf tissue</tissue>
    </source>
</reference>
<accession>A0A8J5RI83</accession>
<comment type="caution">
    <text evidence="1">The sequence shown here is derived from an EMBL/GenBank/DDBJ whole genome shotgun (WGS) entry which is preliminary data.</text>
</comment>
<name>A0A8J5RI83_ZIZPA</name>
<dbReference type="AlphaFoldDB" id="A0A8J5RI83"/>
<evidence type="ECO:0000313" key="2">
    <source>
        <dbReference type="Proteomes" id="UP000729402"/>
    </source>
</evidence>
<sequence>MKLSVNDAALTADECVVEQVTLIIPYRVFADEVFVLQTTSPPSRISLKMLPRAERCHQPSQATRCHCISATYPYMVWRHHLPPLRCTVRRRRQPPRSHRFPGWSGAIDRCSLHATI</sequence>
<protein>
    <submittedName>
        <fullName evidence="1">Uncharacterized protein</fullName>
    </submittedName>
</protein>
<gene>
    <name evidence="1" type="ORF">GUJ93_ZPchr0002g25191</name>
</gene>
<proteinExistence type="predicted"/>
<dbReference type="EMBL" id="JAAALK010000287">
    <property type="protein sequence ID" value="KAG8060155.1"/>
    <property type="molecule type" value="Genomic_DNA"/>
</dbReference>
<evidence type="ECO:0000313" key="1">
    <source>
        <dbReference type="EMBL" id="KAG8060155.1"/>
    </source>
</evidence>
<keyword evidence="2" id="KW-1185">Reference proteome</keyword>
<reference evidence="1" key="1">
    <citation type="journal article" date="2021" name="bioRxiv">
        <title>Whole Genome Assembly and Annotation of Northern Wild Rice, Zizania palustris L., Supports a Whole Genome Duplication in the Zizania Genus.</title>
        <authorList>
            <person name="Haas M."/>
            <person name="Kono T."/>
            <person name="Macchietto M."/>
            <person name="Millas R."/>
            <person name="McGilp L."/>
            <person name="Shao M."/>
            <person name="Duquette J."/>
            <person name="Hirsch C.N."/>
            <person name="Kimball J."/>
        </authorList>
    </citation>
    <scope>NUCLEOTIDE SEQUENCE</scope>
    <source>
        <tissue evidence="1">Fresh leaf tissue</tissue>
    </source>
</reference>
<dbReference type="Proteomes" id="UP000729402">
    <property type="component" value="Unassembled WGS sequence"/>
</dbReference>
<organism evidence="1 2">
    <name type="scientific">Zizania palustris</name>
    <name type="common">Northern wild rice</name>
    <dbReference type="NCBI Taxonomy" id="103762"/>
    <lineage>
        <taxon>Eukaryota</taxon>
        <taxon>Viridiplantae</taxon>
        <taxon>Streptophyta</taxon>
        <taxon>Embryophyta</taxon>
        <taxon>Tracheophyta</taxon>
        <taxon>Spermatophyta</taxon>
        <taxon>Magnoliopsida</taxon>
        <taxon>Liliopsida</taxon>
        <taxon>Poales</taxon>
        <taxon>Poaceae</taxon>
        <taxon>BOP clade</taxon>
        <taxon>Oryzoideae</taxon>
        <taxon>Oryzeae</taxon>
        <taxon>Zizaniinae</taxon>
        <taxon>Zizania</taxon>
    </lineage>
</organism>